<dbReference type="EMBL" id="CAXAMN010022829">
    <property type="protein sequence ID" value="CAK9073044.1"/>
    <property type="molecule type" value="Genomic_DNA"/>
</dbReference>
<name>A0ABP0PDS5_9DINO</name>
<reference evidence="1 2" key="1">
    <citation type="submission" date="2024-02" db="EMBL/GenBank/DDBJ databases">
        <authorList>
            <person name="Chen Y."/>
            <person name="Shah S."/>
            <person name="Dougan E. K."/>
            <person name="Thang M."/>
            <person name="Chan C."/>
        </authorList>
    </citation>
    <scope>NUCLEOTIDE SEQUENCE [LARGE SCALE GENOMIC DNA]</scope>
</reference>
<protein>
    <submittedName>
        <fullName evidence="1">Uncharacterized protein</fullName>
    </submittedName>
</protein>
<dbReference type="Proteomes" id="UP001642484">
    <property type="component" value="Unassembled WGS sequence"/>
</dbReference>
<gene>
    <name evidence="1" type="ORF">CCMP2556_LOCUS35934</name>
</gene>
<evidence type="ECO:0000313" key="2">
    <source>
        <dbReference type="Proteomes" id="UP001642484"/>
    </source>
</evidence>
<accession>A0ABP0PDS5</accession>
<comment type="caution">
    <text evidence="1">The sequence shown here is derived from an EMBL/GenBank/DDBJ whole genome shotgun (WGS) entry which is preliminary data.</text>
</comment>
<evidence type="ECO:0000313" key="1">
    <source>
        <dbReference type="EMBL" id="CAK9073044.1"/>
    </source>
</evidence>
<organism evidence="1 2">
    <name type="scientific">Durusdinium trenchii</name>
    <dbReference type="NCBI Taxonomy" id="1381693"/>
    <lineage>
        <taxon>Eukaryota</taxon>
        <taxon>Sar</taxon>
        <taxon>Alveolata</taxon>
        <taxon>Dinophyceae</taxon>
        <taxon>Suessiales</taxon>
        <taxon>Symbiodiniaceae</taxon>
        <taxon>Durusdinium</taxon>
    </lineage>
</organism>
<sequence length="553" mass="61247">MWVLAASPSTDLIHTLEAALVSQFHMHVGCRNAAGSGGEGALCRPNRPDPPYFLYVVGARADQPRSAPASHIVELAKAEVRSNPQCSDQMKEFASVRVEDAEAGVHKVLVKHGFSVDVPIEYLDVGPGKLKKFPFIGPMAWAQFLLDSGRIAKQLCGVANFVEMELRLCEFWHRYEAILRRCAEDFAALARVGIRDKDGNHLWLIHLNNKGDLPALTKLSGAKRSFSHVPRAAQSRTAATGICHVCLAGVEASRAHPQSLPYEDVSLHPSWEGTIDTVPWSSRPALLEGLPVCPGKEPSFFQTDIWHNIHLGIAKHWIAGGFVCLVERFGAIPTIGGNGVEAKFTWMTRDFGSFCKTRRISPHSKEISRASLNWPSSRICPIGAWSKGSMSTHLLLYLEDLCTRFVVGKTDDEARGSHYVNSVMAFMYSHGFWLRKEDGQALGRQLLAFLQCYTNAAALCLREGKLRFSLVPKVHMTAHSAIQLLQQARTPNATHVISPLAFSVQMQEDFVGRPARLSRRVSVRALHNQVAKRSLINVCLAFQQADEDFRGMQ</sequence>
<keyword evidence="2" id="KW-1185">Reference proteome</keyword>
<proteinExistence type="predicted"/>